<dbReference type="Pfam" id="PF10054">
    <property type="entry name" value="DUF2291"/>
    <property type="match status" value="1"/>
</dbReference>
<name>A0A498RF94_9FIRM</name>
<dbReference type="SUPFAM" id="SSF141318">
    <property type="entry name" value="TM0957-like"/>
    <property type="match status" value="1"/>
</dbReference>
<proteinExistence type="predicted"/>
<organism evidence="1 2">
    <name type="scientific">Lucifera butyrica</name>
    <dbReference type="NCBI Taxonomy" id="1351585"/>
    <lineage>
        <taxon>Bacteria</taxon>
        <taxon>Bacillati</taxon>
        <taxon>Bacillota</taxon>
        <taxon>Negativicutes</taxon>
        <taxon>Veillonellales</taxon>
        <taxon>Veillonellaceae</taxon>
        <taxon>Lucifera</taxon>
    </lineage>
</organism>
<dbReference type="RefSeq" id="WP_122630471.1">
    <property type="nucleotide sequence ID" value="NZ_UPPP01000133.1"/>
</dbReference>
<dbReference type="Gene3D" id="1.10.10.1260">
    <property type="entry name" value="Envelope glycoprotein gp160, DUF2291, helical domain"/>
    <property type="match status" value="1"/>
</dbReference>
<dbReference type="InterPro" id="IPR014582">
    <property type="entry name" value="UCP033535_lipo"/>
</dbReference>
<reference evidence="1 2" key="1">
    <citation type="submission" date="2018-06" db="EMBL/GenBank/DDBJ databases">
        <authorList>
            <person name="Strepis N."/>
        </authorList>
    </citation>
    <scope>NUCLEOTIDE SEQUENCE [LARGE SCALE GENOMIC DNA]</scope>
    <source>
        <strain evidence="1">LUCI</strain>
    </source>
</reference>
<evidence type="ECO:0008006" key="3">
    <source>
        <dbReference type="Google" id="ProtNLM"/>
    </source>
</evidence>
<dbReference type="OrthoDB" id="156515at2"/>
<accession>A0A498RF94</accession>
<dbReference type="EMBL" id="UPPP01000133">
    <property type="protein sequence ID" value="VBB09685.1"/>
    <property type="molecule type" value="Genomic_DNA"/>
</dbReference>
<protein>
    <recommendedName>
        <fullName evidence="3">Lipoprotein</fullName>
    </recommendedName>
</protein>
<gene>
    <name evidence="1" type="ORF">LUCI_4983</name>
</gene>
<sequence>MNKMIRLMHKLWTAPVIKQINAVFLAAVIVSLTLLLSGCKLYTVVPNDKNKENRQGVTFYFQDDSFDADKFVAAAWDSKVLPVMNRKAVDIGVVLAAIRNNVEEAGKKYGVRSAQGGKEWNFIVKGKGNVLKINTESRNGTMDIDLPPYDHKAELKIQVGPVIKGTSVRDSLDFIKFDDFKNQMDFAEVSNALNKRIKELILSKLDLKQAPNREIEFTGAFTVMPAGEIVVTPVQLTLAGGEK</sequence>
<dbReference type="PIRSF" id="PIRSF033535">
    <property type="entry name" value="UCP033535_plp"/>
    <property type="match status" value="1"/>
</dbReference>
<dbReference type="Proteomes" id="UP000277811">
    <property type="component" value="Unassembled WGS sequence"/>
</dbReference>
<keyword evidence="2" id="KW-1185">Reference proteome</keyword>
<dbReference type="Gene3D" id="2.40.50.420">
    <property type="entry name" value="Envelope glycoprotein gp160, DUF2291, alpha/beta domain"/>
    <property type="match status" value="1"/>
</dbReference>
<dbReference type="InterPro" id="IPR036215">
    <property type="entry name" value="TM0957-like_sf"/>
</dbReference>
<dbReference type="AlphaFoldDB" id="A0A498RF94"/>
<evidence type="ECO:0000313" key="2">
    <source>
        <dbReference type="Proteomes" id="UP000277811"/>
    </source>
</evidence>
<evidence type="ECO:0000313" key="1">
    <source>
        <dbReference type="EMBL" id="VBB09685.1"/>
    </source>
</evidence>